<dbReference type="GO" id="GO:0019171">
    <property type="term" value="F:(3R)-hydroxyacyl-[acyl-carrier-protein] dehydratase activity"/>
    <property type="evidence" value="ECO:0007669"/>
    <property type="project" value="UniProtKB-EC"/>
</dbReference>
<dbReference type="Proteomes" id="UP000295565">
    <property type="component" value="Unassembled WGS sequence"/>
</dbReference>
<reference evidence="10 11" key="1">
    <citation type="submission" date="2019-03" db="EMBL/GenBank/DDBJ databases">
        <title>Genomic Encyclopedia of Type Strains, Phase IV (KMG-IV): sequencing the most valuable type-strain genomes for metagenomic binning, comparative biology and taxonomic classification.</title>
        <authorList>
            <person name="Goeker M."/>
        </authorList>
    </citation>
    <scope>NUCLEOTIDE SEQUENCE [LARGE SCALE GENOMIC DNA]</scope>
    <source>
        <strain evidence="10 11">DSM 18577</strain>
    </source>
</reference>
<keyword evidence="11" id="KW-1185">Reference proteome</keyword>
<evidence type="ECO:0000313" key="10">
    <source>
        <dbReference type="EMBL" id="TCK47294.1"/>
    </source>
</evidence>
<dbReference type="NCBIfam" id="NF000582">
    <property type="entry name" value="PRK00006.1"/>
    <property type="match status" value="1"/>
</dbReference>
<evidence type="ECO:0000256" key="4">
    <source>
        <dbReference type="ARBA" id="ARBA00022516"/>
    </source>
</evidence>
<keyword evidence="3 9" id="KW-0963">Cytoplasm</keyword>
<evidence type="ECO:0000256" key="8">
    <source>
        <dbReference type="ARBA" id="ARBA00025049"/>
    </source>
</evidence>
<evidence type="ECO:0000313" key="11">
    <source>
        <dbReference type="Proteomes" id="UP000295565"/>
    </source>
</evidence>
<dbReference type="RefSeq" id="WP_131913747.1">
    <property type="nucleotide sequence ID" value="NZ_OU594967.1"/>
</dbReference>
<keyword evidence="6 9" id="KW-0443">Lipid metabolism</keyword>
<accession>A0A4R1JA16</accession>
<dbReference type="FunFam" id="3.10.129.10:FF:000001">
    <property type="entry name" value="3-hydroxyacyl-[acyl-carrier-protein] dehydratase FabZ"/>
    <property type="match status" value="1"/>
</dbReference>
<keyword evidence="5 9" id="KW-0441">Lipid A biosynthesis</keyword>
<dbReference type="NCBIfam" id="TIGR01750">
    <property type="entry name" value="fabZ"/>
    <property type="match status" value="1"/>
</dbReference>
<evidence type="ECO:0000256" key="3">
    <source>
        <dbReference type="ARBA" id="ARBA00022490"/>
    </source>
</evidence>
<dbReference type="EMBL" id="SMGD01000015">
    <property type="protein sequence ID" value="TCK47294.1"/>
    <property type="molecule type" value="Genomic_DNA"/>
</dbReference>
<dbReference type="OrthoDB" id="9772788at2"/>
<evidence type="ECO:0000256" key="7">
    <source>
        <dbReference type="ARBA" id="ARBA00023239"/>
    </source>
</evidence>
<proteinExistence type="inferred from homology"/>
<sequence length="151" mass="17341">MTQELNRLEIHDILELLPHRYPFLLVDRVLDFEVGKSMHAIKNVTFNEPFFQGHFPDRPVFPGVLLLEAMAQVTGILAFKSAGKPRENELYYFAGIDKARFKRPVGPGDVIHFEVEYLRDMRGVGKFKAVAKVDDELVCAADIMCARREYK</sequence>
<evidence type="ECO:0000256" key="9">
    <source>
        <dbReference type="HAMAP-Rule" id="MF_00406"/>
    </source>
</evidence>
<comment type="function">
    <text evidence="8 9">Involved in unsaturated fatty acids biosynthesis. Catalyzes the dehydration of short chain beta-hydroxyacyl-ACPs and long chain saturated and unsaturated beta-hydroxyacyl-ACPs.</text>
</comment>
<dbReference type="Gene3D" id="3.10.129.10">
    <property type="entry name" value="Hotdog Thioesterase"/>
    <property type="match status" value="1"/>
</dbReference>
<evidence type="ECO:0000256" key="5">
    <source>
        <dbReference type="ARBA" id="ARBA00022556"/>
    </source>
</evidence>
<dbReference type="CDD" id="cd01288">
    <property type="entry name" value="FabZ"/>
    <property type="match status" value="1"/>
</dbReference>
<protein>
    <recommendedName>
        <fullName evidence="9">3-hydroxyacyl-[acyl-carrier-protein] dehydratase FabZ</fullName>
        <ecNumber evidence="9">4.2.1.59</ecNumber>
    </recommendedName>
    <alternativeName>
        <fullName evidence="9">(3R)-hydroxymyristoyl-[acyl-carrier-protein] dehydratase</fullName>
        <shortName evidence="9">(3R)-hydroxymyristoyl-ACP dehydrase</shortName>
    </alternativeName>
    <alternativeName>
        <fullName evidence="9">Beta-hydroxyacyl-ACP dehydratase</fullName>
    </alternativeName>
</protein>
<evidence type="ECO:0000256" key="6">
    <source>
        <dbReference type="ARBA" id="ARBA00023098"/>
    </source>
</evidence>
<comment type="catalytic activity">
    <reaction evidence="9">
        <text>a (3R)-hydroxyacyl-[ACP] = a (2E)-enoyl-[ACP] + H2O</text>
        <dbReference type="Rhea" id="RHEA:13097"/>
        <dbReference type="Rhea" id="RHEA-COMP:9925"/>
        <dbReference type="Rhea" id="RHEA-COMP:9945"/>
        <dbReference type="ChEBI" id="CHEBI:15377"/>
        <dbReference type="ChEBI" id="CHEBI:78784"/>
        <dbReference type="ChEBI" id="CHEBI:78827"/>
        <dbReference type="EC" id="4.2.1.59"/>
    </reaction>
</comment>
<comment type="subcellular location">
    <subcellularLocation>
        <location evidence="1 9">Cytoplasm</location>
    </subcellularLocation>
</comment>
<dbReference type="GO" id="GO:0006633">
    <property type="term" value="P:fatty acid biosynthetic process"/>
    <property type="evidence" value="ECO:0007669"/>
    <property type="project" value="UniProtKB-UniRule"/>
</dbReference>
<dbReference type="PANTHER" id="PTHR30272">
    <property type="entry name" value="3-HYDROXYACYL-[ACYL-CARRIER-PROTEIN] DEHYDRATASE"/>
    <property type="match status" value="1"/>
</dbReference>
<dbReference type="InterPro" id="IPR010084">
    <property type="entry name" value="FabZ"/>
</dbReference>
<keyword evidence="7 9" id="KW-0456">Lyase</keyword>
<dbReference type="HAMAP" id="MF_00406">
    <property type="entry name" value="FabZ"/>
    <property type="match status" value="1"/>
</dbReference>
<dbReference type="InterPro" id="IPR029069">
    <property type="entry name" value="HotDog_dom_sf"/>
</dbReference>
<feature type="active site" evidence="9">
    <location>
        <position position="54"/>
    </location>
</feature>
<dbReference type="EC" id="4.2.1.59" evidence="9"/>
<dbReference type="GO" id="GO:0016020">
    <property type="term" value="C:membrane"/>
    <property type="evidence" value="ECO:0007669"/>
    <property type="project" value="GOC"/>
</dbReference>
<keyword evidence="4 9" id="KW-0444">Lipid biosynthesis</keyword>
<comment type="similarity">
    <text evidence="2 9">Belongs to the thioester dehydratase family. FabZ subfamily.</text>
</comment>
<dbReference type="InterPro" id="IPR013114">
    <property type="entry name" value="FabA_FabZ"/>
</dbReference>
<organism evidence="10 11">
    <name type="scientific">Celerinatantimonas diazotrophica</name>
    <dbReference type="NCBI Taxonomy" id="412034"/>
    <lineage>
        <taxon>Bacteria</taxon>
        <taxon>Pseudomonadati</taxon>
        <taxon>Pseudomonadota</taxon>
        <taxon>Gammaproteobacteria</taxon>
        <taxon>Celerinatantimonadaceae</taxon>
        <taxon>Celerinatantimonas</taxon>
    </lineage>
</organism>
<evidence type="ECO:0000256" key="2">
    <source>
        <dbReference type="ARBA" id="ARBA00009174"/>
    </source>
</evidence>
<dbReference type="SUPFAM" id="SSF54637">
    <property type="entry name" value="Thioesterase/thiol ester dehydrase-isomerase"/>
    <property type="match status" value="1"/>
</dbReference>
<gene>
    <name evidence="9" type="primary">fabZ</name>
    <name evidence="10" type="ORF">EV690_3004</name>
</gene>
<dbReference type="Pfam" id="PF07977">
    <property type="entry name" value="FabA"/>
    <property type="match status" value="1"/>
</dbReference>
<dbReference type="AlphaFoldDB" id="A0A4R1JA16"/>
<dbReference type="GO" id="GO:0005737">
    <property type="term" value="C:cytoplasm"/>
    <property type="evidence" value="ECO:0007669"/>
    <property type="project" value="UniProtKB-SubCell"/>
</dbReference>
<evidence type="ECO:0000256" key="1">
    <source>
        <dbReference type="ARBA" id="ARBA00004496"/>
    </source>
</evidence>
<dbReference type="GO" id="GO:0009245">
    <property type="term" value="P:lipid A biosynthetic process"/>
    <property type="evidence" value="ECO:0007669"/>
    <property type="project" value="UniProtKB-UniRule"/>
</dbReference>
<dbReference type="PANTHER" id="PTHR30272:SF1">
    <property type="entry name" value="3-HYDROXYACYL-[ACYL-CARRIER-PROTEIN] DEHYDRATASE"/>
    <property type="match status" value="1"/>
</dbReference>
<name>A0A4R1JA16_9GAMM</name>
<comment type="caution">
    <text evidence="10">The sequence shown here is derived from an EMBL/GenBank/DDBJ whole genome shotgun (WGS) entry which is preliminary data.</text>
</comment>